<protein>
    <submittedName>
        <fullName evidence="2">Uncharacterized protein</fullName>
    </submittedName>
</protein>
<proteinExistence type="predicted"/>
<dbReference type="RefSeq" id="WP_253061316.1">
    <property type="nucleotide sequence ID" value="NZ_JAMXWM010000008.1"/>
</dbReference>
<sequence>MNRRNNPFPPKFQYVGDVPYNTINSSGLRSKLSRIAESAGKSNFIDHINNVRSIIQQASIKKVDKSLIKQTGNNVMNRNKVKIPKADFPQNKPQMRHIFRNAEGHLPDNQTSRQLLQDTANDINCYLGEDKYGNTWYGKLLSDKTQVWVQVRNGIIQNGGVNNPPRKFTTGTGFSKPSNVTKK</sequence>
<organism evidence="2 3">
    <name type="scientific">Sporolactobacillus shoreicorticis</name>
    <dbReference type="NCBI Taxonomy" id="1923877"/>
    <lineage>
        <taxon>Bacteria</taxon>
        <taxon>Bacillati</taxon>
        <taxon>Bacillota</taxon>
        <taxon>Bacilli</taxon>
        <taxon>Bacillales</taxon>
        <taxon>Sporolactobacillaceae</taxon>
        <taxon>Sporolactobacillus</taxon>
    </lineage>
</organism>
<evidence type="ECO:0000313" key="3">
    <source>
        <dbReference type="Proteomes" id="UP001597399"/>
    </source>
</evidence>
<gene>
    <name evidence="2" type="ORF">ACFSUE_09415</name>
</gene>
<keyword evidence="3" id="KW-1185">Reference proteome</keyword>
<name>A0ABW5S2X0_9BACL</name>
<evidence type="ECO:0000313" key="2">
    <source>
        <dbReference type="EMBL" id="MFD2693840.1"/>
    </source>
</evidence>
<feature type="compositionally biased region" description="Polar residues" evidence="1">
    <location>
        <begin position="169"/>
        <end position="183"/>
    </location>
</feature>
<reference evidence="3" key="1">
    <citation type="journal article" date="2019" name="Int. J. Syst. Evol. Microbiol.">
        <title>The Global Catalogue of Microorganisms (GCM) 10K type strain sequencing project: providing services to taxonomists for standard genome sequencing and annotation.</title>
        <authorList>
            <consortium name="The Broad Institute Genomics Platform"/>
            <consortium name="The Broad Institute Genome Sequencing Center for Infectious Disease"/>
            <person name="Wu L."/>
            <person name="Ma J."/>
        </authorList>
    </citation>
    <scope>NUCLEOTIDE SEQUENCE [LARGE SCALE GENOMIC DNA]</scope>
    <source>
        <strain evidence="3">TISTR 2466</strain>
    </source>
</reference>
<accession>A0ABW5S2X0</accession>
<comment type="caution">
    <text evidence="2">The sequence shown here is derived from an EMBL/GenBank/DDBJ whole genome shotgun (WGS) entry which is preliminary data.</text>
</comment>
<feature type="region of interest" description="Disordered" evidence="1">
    <location>
        <begin position="159"/>
        <end position="183"/>
    </location>
</feature>
<evidence type="ECO:0000256" key="1">
    <source>
        <dbReference type="SAM" id="MobiDB-lite"/>
    </source>
</evidence>
<dbReference type="EMBL" id="JBHUMQ010000023">
    <property type="protein sequence ID" value="MFD2693840.1"/>
    <property type="molecule type" value="Genomic_DNA"/>
</dbReference>
<dbReference type="Proteomes" id="UP001597399">
    <property type="component" value="Unassembled WGS sequence"/>
</dbReference>